<dbReference type="InterPro" id="IPR039952">
    <property type="entry name" value="Aex-2"/>
</dbReference>
<proteinExistence type="predicted"/>
<keyword evidence="1" id="KW-1133">Transmembrane helix</keyword>
<organism evidence="2 3">
    <name type="scientific">Ditylenchus dipsaci</name>
    <dbReference type="NCBI Taxonomy" id="166011"/>
    <lineage>
        <taxon>Eukaryota</taxon>
        <taxon>Metazoa</taxon>
        <taxon>Ecdysozoa</taxon>
        <taxon>Nematoda</taxon>
        <taxon>Chromadorea</taxon>
        <taxon>Rhabditida</taxon>
        <taxon>Tylenchina</taxon>
        <taxon>Tylenchomorpha</taxon>
        <taxon>Sphaerularioidea</taxon>
        <taxon>Anguinidae</taxon>
        <taxon>Anguininae</taxon>
        <taxon>Ditylenchus</taxon>
    </lineage>
</organism>
<keyword evidence="2" id="KW-1185">Reference proteome</keyword>
<dbReference type="CDD" id="cd00637">
    <property type="entry name" value="7tm_classA_rhodopsin-like"/>
    <property type="match status" value="1"/>
</dbReference>
<dbReference type="PANTHER" id="PTHR21643">
    <property type="entry name" value="G-PROTEIN COUPLED RECEPTORS FAMILY 1 PROFILE DOMAIN-CONTAINING PROTEIN-RELATED"/>
    <property type="match status" value="1"/>
</dbReference>
<feature type="transmembrane region" description="Helical" evidence="1">
    <location>
        <begin position="163"/>
        <end position="183"/>
    </location>
</feature>
<keyword evidence="1" id="KW-0812">Transmembrane</keyword>
<dbReference type="PANTHER" id="PTHR21643:SF2">
    <property type="entry name" value="G-PROTEIN COUPLED RECEPTOR AEX-2"/>
    <property type="match status" value="1"/>
</dbReference>
<dbReference type="WBParaSite" id="jg23523">
    <property type="protein sequence ID" value="jg23523"/>
    <property type="gene ID" value="jg23523"/>
</dbReference>
<protein>
    <submittedName>
        <fullName evidence="3">G-protein coupled receptors family 1 profile domain-containing protein</fullName>
    </submittedName>
</protein>
<name>A0A915DWM8_9BILA</name>
<evidence type="ECO:0000313" key="2">
    <source>
        <dbReference type="Proteomes" id="UP000887574"/>
    </source>
</evidence>
<feature type="transmembrane region" description="Helical" evidence="1">
    <location>
        <begin position="82"/>
        <end position="104"/>
    </location>
</feature>
<feature type="transmembrane region" description="Helical" evidence="1">
    <location>
        <begin position="28"/>
        <end position="47"/>
    </location>
</feature>
<evidence type="ECO:0000256" key="1">
    <source>
        <dbReference type="SAM" id="Phobius"/>
    </source>
</evidence>
<dbReference type="AlphaFoldDB" id="A0A915DWM8"/>
<accession>A0A915DWM8</accession>
<dbReference type="Gene3D" id="1.20.1070.10">
    <property type="entry name" value="Rhodopsin 7-helix transmembrane proteins"/>
    <property type="match status" value="1"/>
</dbReference>
<evidence type="ECO:0000313" key="3">
    <source>
        <dbReference type="WBParaSite" id="jg23523"/>
    </source>
</evidence>
<feature type="transmembrane region" description="Helical" evidence="1">
    <location>
        <begin position="119"/>
        <end position="142"/>
    </location>
</feature>
<keyword evidence="1" id="KW-0472">Membrane</keyword>
<sequence length="310" mass="34799">MTFADLVTCLVYMLTRPYLNHFPMGTCYPYYVTIFTSQLCSCLNLLWSVVITKINTSLICSNFLVYIKFPLHYYTLVSRPKVMLLTILSWISLLSLGMIIYTFMSVKNPCNAVQISPLIYLPVCVFYVLMILASFIISAVIYCIAHNSRRMEAQARSRLFQRLFFVFSSTLWTFVTCLPYRLLYLTNALCIPCQSDVGHSHQSVNHNSDPKTLSTMCILYFHKLLHLLALSNALGNSRDALVTNRRLSRSKSTTTAITTTSPATKKSNNNLLVAAKKDGKVKSDLKEVTLLNTAINCGAVAGAAKHPTDL</sequence>
<dbReference type="GO" id="GO:0008188">
    <property type="term" value="F:neuropeptide receptor activity"/>
    <property type="evidence" value="ECO:0007669"/>
    <property type="project" value="InterPro"/>
</dbReference>
<reference evidence="3" key="1">
    <citation type="submission" date="2022-11" db="UniProtKB">
        <authorList>
            <consortium name="WormBaseParasite"/>
        </authorList>
    </citation>
    <scope>IDENTIFICATION</scope>
</reference>
<dbReference type="Proteomes" id="UP000887574">
    <property type="component" value="Unplaced"/>
</dbReference>